<name>A0A6C0NV11_9BACL</name>
<evidence type="ECO:0000313" key="3">
    <source>
        <dbReference type="Proteomes" id="UP000479114"/>
    </source>
</evidence>
<keyword evidence="3" id="KW-1185">Reference proteome</keyword>
<reference evidence="2 3" key="1">
    <citation type="submission" date="2020-02" db="EMBL/GenBank/DDBJ databases">
        <title>Paenibacillus sp. nov., isolated from rhizosphere soil of tomato.</title>
        <authorList>
            <person name="Weon H.-Y."/>
            <person name="Lee S.A."/>
        </authorList>
    </citation>
    <scope>NUCLEOTIDE SEQUENCE [LARGE SCALE GENOMIC DNA]</scope>
    <source>
        <strain evidence="2 3">14171R-81</strain>
    </source>
</reference>
<protein>
    <recommendedName>
        <fullName evidence="1">N-acetyltransferase domain-containing protein</fullName>
    </recommendedName>
</protein>
<gene>
    <name evidence="2" type="ORF">GZH47_02195</name>
</gene>
<dbReference type="AlphaFoldDB" id="A0A6C0NV11"/>
<dbReference type="GO" id="GO:0016747">
    <property type="term" value="F:acyltransferase activity, transferring groups other than amino-acyl groups"/>
    <property type="evidence" value="ECO:0007669"/>
    <property type="project" value="InterPro"/>
</dbReference>
<sequence length="316" mass="36375">MSFMVREYLEPDLEAILRISESVYGTRMGSYSLVSNLQESSMLKKYVVTNEQDHVIGYGLVKEQHNSPHLILKVEIIFQPEQEAVEMLFSKIIADIEIIGPYAIQARTIHDQIQSLQLYEKYGFHEDHRMMHAYLPLINKDLAPFTNTKDKLSSKEIVLSTLAEEMVSDANYFEKLQALHHLTWDDYPRESLLPPTTPNDYMLTHEDNIPEAYFIATMGHLYIGHSHLMRIPSDPLNLIQGLTATRKEFRGEGIATALKVKGIEYAQKMGYAGIYTSNRNTNGPMDTVNRKLGWRPTYSEVRLERSLLKRIDEDGY</sequence>
<dbReference type="CDD" id="cd04301">
    <property type="entry name" value="NAT_SF"/>
    <property type="match status" value="1"/>
</dbReference>
<dbReference type="PROSITE" id="PS51186">
    <property type="entry name" value="GNAT"/>
    <property type="match status" value="1"/>
</dbReference>
<dbReference type="SUPFAM" id="SSF55729">
    <property type="entry name" value="Acyl-CoA N-acyltransferases (Nat)"/>
    <property type="match status" value="2"/>
</dbReference>
<evidence type="ECO:0000259" key="1">
    <source>
        <dbReference type="PROSITE" id="PS51186"/>
    </source>
</evidence>
<dbReference type="EMBL" id="CP048286">
    <property type="protein sequence ID" value="QHW29766.1"/>
    <property type="molecule type" value="Genomic_DNA"/>
</dbReference>
<accession>A0A6C0NV11</accession>
<dbReference type="InterPro" id="IPR000182">
    <property type="entry name" value="GNAT_dom"/>
</dbReference>
<dbReference type="InterPro" id="IPR016181">
    <property type="entry name" value="Acyl_CoA_acyltransferase"/>
</dbReference>
<feature type="domain" description="N-acetyltransferase" evidence="1">
    <location>
        <begin position="165"/>
        <end position="314"/>
    </location>
</feature>
<organism evidence="2 3">
    <name type="scientific">Paenibacillus rhizovicinus</name>
    <dbReference type="NCBI Taxonomy" id="2704463"/>
    <lineage>
        <taxon>Bacteria</taxon>
        <taxon>Bacillati</taxon>
        <taxon>Bacillota</taxon>
        <taxon>Bacilli</taxon>
        <taxon>Bacillales</taxon>
        <taxon>Paenibacillaceae</taxon>
        <taxon>Paenibacillus</taxon>
    </lineage>
</organism>
<dbReference type="Proteomes" id="UP000479114">
    <property type="component" value="Chromosome"/>
</dbReference>
<dbReference type="KEGG" id="prz:GZH47_02195"/>
<dbReference type="Gene3D" id="3.40.630.30">
    <property type="match status" value="2"/>
</dbReference>
<proteinExistence type="predicted"/>
<dbReference type="RefSeq" id="WP_162638335.1">
    <property type="nucleotide sequence ID" value="NZ_CP048286.1"/>
</dbReference>
<evidence type="ECO:0000313" key="2">
    <source>
        <dbReference type="EMBL" id="QHW29766.1"/>
    </source>
</evidence>